<dbReference type="Proteomes" id="UP000747399">
    <property type="component" value="Unassembled WGS sequence"/>
</dbReference>
<reference evidence="2" key="1">
    <citation type="journal article" date="2021" name="Proc. Natl. Acad. Sci. U.S.A.">
        <title>Three genomes in the algal genus Volvox reveal the fate of a haploid sex-determining region after a transition to homothallism.</title>
        <authorList>
            <person name="Yamamoto K."/>
            <person name="Hamaji T."/>
            <person name="Kawai-Toyooka H."/>
            <person name="Matsuzaki R."/>
            <person name="Takahashi F."/>
            <person name="Nishimura Y."/>
            <person name="Kawachi M."/>
            <person name="Noguchi H."/>
            <person name="Minakuchi Y."/>
            <person name="Umen J.G."/>
            <person name="Toyoda A."/>
            <person name="Nozaki H."/>
        </authorList>
    </citation>
    <scope>NUCLEOTIDE SEQUENCE</scope>
    <source>
        <strain evidence="2">NIES-3780</strain>
    </source>
</reference>
<feature type="region of interest" description="Disordered" evidence="1">
    <location>
        <begin position="1037"/>
        <end position="1063"/>
    </location>
</feature>
<dbReference type="GO" id="GO:0005634">
    <property type="term" value="C:nucleus"/>
    <property type="evidence" value="ECO:0007669"/>
    <property type="project" value="TreeGrafter"/>
</dbReference>
<sequence length="1109" mass="117268">MDLFETLGLGPRQPEENELYIAIYVDPIAATAGSDGSELLGLGKGIAGQLASELPGPVRVLDNGEASSTVGLPGDGVPDRMELLRARCTAWLLPYLTDYVWNKDPLVLRASSRHVPSWERRRGPGGIPRRMPPAASRAQGCVDRPTNSSESGQEGCVWSVMRFGDAVDDEWWVVWLLLRMTRELQDLSVQVWDNDGQFLLIEAAYALPRWLKPETAENRVWLRHGRLHIIPLPSNAAPDLPASPTVAQALVVLREGRLATASQRVQRPINQRLEGYPDRARSEQQHVARCLLPVPLAAALTAEPQLVSELVEAFYLRDADDMRIAARMCFLPPSLERTPTLVRMTRCHYAQLAAQRFSAPRGLSMPPPDSPLAKAADLGLKLTVAAEIICARNASSVQQQQQREAGAVTVGTITVPTVAASHEARFAADPTWRRFKSSLEANGYFQGNIPGSQRYKELLATALEAYAVGLAGEPSCAATGAYGSGALRDPRRHLAELVLGAAATGAKVEGEAGRATSLTAEDDSWLDQQPDRLQAELDRRQAELNKHVGRPWGEKGPAGDAAVTVEGSQTRAGQQHAREVEADDIAAKMRGFMEQLSGLEGAEISGDRAMGLGCSDDVDFDPARFLRELEDVLGLDRSARQRRAGEMDDGAEDEDYEEGETSTEEGSSFFSSGDGESDIEEGEEDMEETKEEQGKVQASSFTTGKGDQSPAALVRVTPTVETAEIGTEASAAVCVAHAAAAERCPKHLSESQYSHAANRAAHGAASGRRQEALVATEAAAIRVASTASSVTLGSGATRPQLALKRGFPWAHDAKDAGSKSNNVSSAVLAPKDPPSGPAGMAGMCVNDRTSGAHAPGLSSQRQELDWEVRTATDSDDEDIREGEQEVEDWNGGVRSTAAHGKLPKRQGEECEYNDGEDGHDHDATEKLLAALGVGTSSCSSGGDSDGEQPACDAAVRYSASQQLLCTALHGDGAGTDASTTMARARIQASNVSGAVGSRRLGGDADGFMTNYDSAMQAELVGTTLAQSFDVGFGTTGKGAGSSGSGGGGLGGPGITGAGPPTAGLEPVDLDMNLVRNLLRSYTAQQGNAGPAGNMAAMLGMSLVAGDIVD</sequence>
<dbReference type="PANTHER" id="PTHR13060">
    <property type="entry name" value="SGT1 PROTEIN HSGT1 SUPPRESSOR OF GCR2"/>
    <property type="match status" value="1"/>
</dbReference>
<feature type="region of interest" description="Disordered" evidence="1">
    <location>
        <begin position="813"/>
        <end position="865"/>
    </location>
</feature>
<feature type="compositionally biased region" description="Acidic residues" evidence="1">
    <location>
        <begin position="647"/>
        <end position="663"/>
    </location>
</feature>
<dbReference type="AlphaFoldDB" id="A0A8J4BC08"/>
<feature type="compositionally biased region" description="Polar residues" evidence="1">
    <location>
        <begin position="696"/>
        <end position="706"/>
    </location>
</feature>
<feature type="region of interest" description="Disordered" evidence="1">
    <location>
        <begin position="894"/>
        <end position="919"/>
    </location>
</feature>
<comment type="caution">
    <text evidence="2">The sequence shown here is derived from an EMBL/GenBank/DDBJ whole genome shotgun (WGS) entry which is preliminary data.</text>
</comment>
<feature type="compositionally biased region" description="Acidic residues" evidence="1">
    <location>
        <begin position="675"/>
        <end position="690"/>
    </location>
</feature>
<dbReference type="InterPro" id="IPR010770">
    <property type="entry name" value="Ecd"/>
</dbReference>
<dbReference type="PANTHER" id="PTHR13060:SF0">
    <property type="entry name" value="PROTEIN ECDYSONELESS HOMOLOG"/>
    <property type="match status" value="1"/>
</dbReference>
<name>A0A8J4BC08_9CHLO</name>
<feature type="region of interest" description="Disordered" evidence="1">
    <location>
        <begin position="640"/>
        <end position="712"/>
    </location>
</feature>
<gene>
    <name evidence="2" type="ORF">Vafri_13788</name>
</gene>
<protein>
    <submittedName>
        <fullName evidence="2">Uncharacterized protein</fullName>
    </submittedName>
</protein>
<proteinExistence type="predicted"/>
<evidence type="ECO:0000313" key="3">
    <source>
        <dbReference type="Proteomes" id="UP000747399"/>
    </source>
</evidence>
<dbReference type="Pfam" id="PF07093">
    <property type="entry name" value="SGT1"/>
    <property type="match status" value="2"/>
</dbReference>
<evidence type="ECO:0000313" key="2">
    <source>
        <dbReference type="EMBL" id="GIL58795.1"/>
    </source>
</evidence>
<feature type="compositionally biased region" description="Low complexity" evidence="1">
    <location>
        <begin position="664"/>
        <end position="674"/>
    </location>
</feature>
<feature type="compositionally biased region" description="Gly residues" evidence="1">
    <location>
        <begin position="1037"/>
        <end position="1056"/>
    </location>
</feature>
<dbReference type="EMBL" id="BNCO01000032">
    <property type="protein sequence ID" value="GIL58795.1"/>
    <property type="molecule type" value="Genomic_DNA"/>
</dbReference>
<keyword evidence="3" id="KW-1185">Reference proteome</keyword>
<accession>A0A8J4BC08</accession>
<organism evidence="2 3">
    <name type="scientific">Volvox africanus</name>
    <dbReference type="NCBI Taxonomy" id="51714"/>
    <lineage>
        <taxon>Eukaryota</taxon>
        <taxon>Viridiplantae</taxon>
        <taxon>Chlorophyta</taxon>
        <taxon>core chlorophytes</taxon>
        <taxon>Chlorophyceae</taxon>
        <taxon>CS clade</taxon>
        <taxon>Chlamydomonadales</taxon>
        <taxon>Volvocaceae</taxon>
        <taxon>Volvox</taxon>
    </lineage>
</organism>
<evidence type="ECO:0000256" key="1">
    <source>
        <dbReference type="SAM" id="MobiDB-lite"/>
    </source>
</evidence>
<feature type="region of interest" description="Disordered" evidence="1">
    <location>
        <begin position="119"/>
        <end position="149"/>
    </location>
</feature>